<keyword evidence="8" id="KW-1185">Reference proteome</keyword>
<protein>
    <submittedName>
        <fullName evidence="7">Uncharacterized protein</fullName>
    </submittedName>
</protein>
<comment type="subcellular location">
    <subcellularLocation>
        <location evidence="1">Membrane</location>
        <topology evidence="1">Multi-pass membrane protein</topology>
    </subcellularLocation>
</comment>
<evidence type="ECO:0000313" key="7">
    <source>
        <dbReference type="EMBL" id="KAG5764672.1"/>
    </source>
</evidence>
<evidence type="ECO:0000256" key="4">
    <source>
        <dbReference type="ARBA" id="ARBA00022989"/>
    </source>
</evidence>
<dbReference type="EMBL" id="JADFTT010000236">
    <property type="protein sequence ID" value="KAG5764672.1"/>
    <property type="molecule type" value="Genomic_DNA"/>
</dbReference>
<keyword evidence="2" id="KW-0813">Transport</keyword>
<comment type="caution">
    <text evidence="7">The sequence shown here is derived from an EMBL/GenBank/DDBJ whole genome shotgun (WGS) entry which is preliminary data.</text>
</comment>
<feature type="transmembrane region" description="Helical" evidence="6">
    <location>
        <begin position="46"/>
        <end position="66"/>
    </location>
</feature>
<name>A0A9P7HRW7_9HYPO</name>
<dbReference type="AlphaFoldDB" id="A0A9P7HRW7"/>
<proteinExistence type="predicted"/>
<feature type="transmembrane region" description="Helical" evidence="6">
    <location>
        <begin position="107"/>
        <end position="128"/>
    </location>
</feature>
<dbReference type="InterPro" id="IPR002293">
    <property type="entry name" value="AA/rel_permease1"/>
</dbReference>
<keyword evidence="5 6" id="KW-0472">Membrane</keyword>
<dbReference type="Pfam" id="PF13520">
    <property type="entry name" value="AA_permease_2"/>
    <property type="match status" value="1"/>
</dbReference>
<dbReference type="PANTHER" id="PTHR45649">
    <property type="entry name" value="AMINO-ACID PERMEASE BAT1"/>
    <property type="match status" value="1"/>
</dbReference>
<dbReference type="PIRSF" id="PIRSF006060">
    <property type="entry name" value="AA_transporter"/>
    <property type="match status" value="1"/>
</dbReference>
<feature type="transmembrane region" description="Helical" evidence="6">
    <location>
        <begin position="164"/>
        <end position="184"/>
    </location>
</feature>
<dbReference type="PANTHER" id="PTHR45649:SF27">
    <property type="entry name" value="CHOLINE TRANSPORTER (EUROFUNG)"/>
    <property type="match status" value="1"/>
</dbReference>
<dbReference type="GO" id="GO:0016020">
    <property type="term" value="C:membrane"/>
    <property type="evidence" value="ECO:0007669"/>
    <property type="project" value="UniProtKB-SubCell"/>
</dbReference>
<feature type="transmembrane region" description="Helical" evidence="6">
    <location>
        <begin position="140"/>
        <end position="155"/>
    </location>
</feature>
<keyword evidence="3 6" id="KW-0812">Transmembrane</keyword>
<evidence type="ECO:0000256" key="5">
    <source>
        <dbReference type="ARBA" id="ARBA00023136"/>
    </source>
</evidence>
<feature type="transmembrane region" description="Helical" evidence="6">
    <location>
        <begin position="12"/>
        <end position="40"/>
    </location>
</feature>
<reference evidence="7" key="2">
    <citation type="submission" date="2020-10" db="EMBL/GenBank/DDBJ databases">
        <authorList>
            <person name="Peck L.D."/>
            <person name="Nowell R.W."/>
            <person name="Flood J."/>
            <person name="Ryan M.J."/>
            <person name="Barraclough T.G."/>
        </authorList>
    </citation>
    <scope>NUCLEOTIDE SEQUENCE</scope>
    <source>
        <strain evidence="7">IMI 127659i</strain>
    </source>
</reference>
<evidence type="ECO:0000313" key="8">
    <source>
        <dbReference type="Proteomes" id="UP000750502"/>
    </source>
</evidence>
<gene>
    <name evidence="7" type="ORF">H9Q72_007224</name>
</gene>
<evidence type="ECO:0000256" key="2">
    <source>
        <dbReference type="ARBA" id="ARBA00022448"/>
    </source>
</evidence>
<dbReference type="Gene3D" id="1.20.1740.10">
    <property type="entry name" value="Amino acid/polyamine transporter I"/>
    <property type="match status" value="1"/>
</dbReference>
<reference evidence="7" key="1">
    <citation type="journal article" date="2020" name="bioRxiv">
        <title>Historical genomics reveals the evolutionary mechanisms behind multiple outbreaks of the host-specific coffee wilt pathogen Fusarium xylarioides.</title>
        <authorList>
            <person name="Peck D."/>
            <person name="Nowell R.W."/>
            <person name="Flood J."/>
            <person name="Ryan M.J."/>
            <person name="Barraclough T.G."/>
        </authorList>
    </citation>
    <scope>NUCLEOTIDE SEQUENCE</scope>
    <source>
        <strain evidence="7">IMI 127659i</strain>
    </source>
</reference>
<feature type="transmembrane region" description="Helical" evidence="6">
    <location>
        <begin position="204"/>
        <end position="224"/>
    </location>
</feature>
<dbReference type="OrthoDB" id="3900342at2759"/>
<keyword evidence="4 6" id="KW-1133">Transmembrane helix</keyword>
<sequence length="328" mass="35583">MSHENVQVKKKFNAFTLGLFVIVIPNVWSFAATGLVIGIFAGGLPVLIWSSLLVGILLSIQVVSFAEFGSAYPSEAGCVLLAQKLGGPKYGNICGYMTGSLQVLASFILPACLVASYVPFVVTAALVMHPDWEVQKWQNFLVYQALNVIVMYLCFRQSRSLETIALGGAFILFALLLTSMGVIIGRADPIASTELVWEKIRNVTGWPTGLAMLIGASAPLAGYGPTHWVLNMAEEVENPRRSIPIAFLMQQLGSIVTLFSFFIAIGYGVGDKWEEIISSIYPAPMAAVYEVATRSKPITVALLSLLLTLNVISTVPFHEWLGKYDAKA</sequence>
<organism evidence="7 8">
    <name type="scientific">Fusarium xylarioides</name>
    <dbReference type="NCBI Taxonomy" id="221167"/>
    <lineage>
        <taxon>Eukaryota</taxon>
        <taxon>Fungi</taxon>
        <taxon>Dikarya</taxon>
        <taxon>Ascomycota</taxon>
        <taxon>Pezizomycotina</taxon>
        <taxon>Sordariomycetes</taxon>
        <taxon>Hypocreomycetidae</taxon>
        <taxon>Hypocreales</taxon>
        <taxon>Nectriaceae</taxon>
        <taxon>Fusarium</taxon>
        <taxon>Fusarium fujikuroi species complex</taxon>
    </lineage>
</organism>
<accession>A0A9P7HRW7</accession>
<dbReference type="Proteomes" id="UP000750502">
    <property type="component" value="Unassembled WGS sequence"/>
</dbReference>
<feature type="transmembrane region" description="Helical" evidence="6">
    <location>
        <begin position="245"/>
        <end position="269"/>
    </location>
</feature>
<evidence type="ECO:0000256" key="6">
    <source>
        <dbReference type="SAM" id="Phobius"/>
    </source>
</evidence>
<dbReference type="GO" id="GO:0022857">
    <property type="term" value="F:transmembrane transporter activity"/>
    <property type="evidence" value="ECO:0007669"/>
    <property type="project" value="InterPro"/>
</dbReference>
<feature type="transmembrane region" description="Helical" evidence="6">
    <location>
        <begin position="298"/>
        <end position="317"/>
    </location>
</feature>
<evidence type="ECO:0000256" key="1">
    <source>
        <dbReference type="ARBA" id="ARBA00004141"/>
    </source>
</evidence>
<evidence type="ECO:0000256" key="3">
    <source>
        <dbReference type="ARBA" id="ARBA00022692"/>
    </source>
</evidence>